<evidence type="ECO:0000313" key="3">
    <source>
        <dbReference type="EMBL" id="EZG55319.1"/>
    </source>
</evidence>
<organism evidence="3 4">
    <name type="scientific">Gregarina niphandrodes</name>
    <name type="common">Septate eugregarine</name>
    <dbReference type="NCBI Taxonomy" id="110365"/>
    <lineage>
        <taxon>Eukaryota</taxon>
        <taxon>Sar</taxon>
        <taxon>Alveolata</taxon>
        <taxon>Apicomplexa</taxon>
        <taxon>Conoidasida</taxon>
        <taxon>Gregarinasina</taxon>
        <taxon>Eugregarinorida</taxon>
        <taxon>Gregarinidae</taxon>
        <taxon>Gregarina</taxon>
    </lineage>
</organism>
<feature type="region of interest" description="Disordered" evidence="1">
    <location>
        <begin position="129"/>
        <end position="176"/>
    </location>
</feature>
<dbReference type="Gene3D" id="3.40.50.1820">
    <property type="entry name" value="alpha/beta hydrolase"/>
    <property type="match status" value="1"/>
</dbReference>
<feature type="compositionally biased region" description="Basic and acidic residues" evidence="1">
    <location>
        <begin position="130"/>
        <end position="139"/>
    </location>
</feature>
<dbReference type="OrthoDB" id="408373at2759"/>
<keyword evidence="2" id="KW-0472">Membrane</keyword>
<gene>
    <name evidence="3" type="ORF">GNI_114650</name>
</gene>
<keyword evidence="2" id="KW-0812">Transmembrane</keyword>
<protein>
    <submittedName>
        <fullName evidence="3">Alpha/beta hydrolase family protein</fullName>
    </submittedName>
</protein>
<dbReference type="InterPro" id="IPR029058">
    <property type="entry name" value="AB_hydrolase_fold"/>
</dbReference>
<reference evidence="3" key="1">
    <citation type="submission" date="2013-12" db="EMBL/GenBank/DDBJ databases">
        <authorList>
            <person name="Omoto C.K."/>
            <person name="Sibley D."/>
            <person name="Venepally P."/>
            <person name="Hadjithomas M."/>
            <person name="Karamycheva S."/>
            <person name="Brunk B."/>
            <person name="Roos D."/>
            <person name="Caler E."/>
            <person name="Lorenzi H."/>
        </authorList>
    </citation>
    <scope>NUCLEOTIDE SEQUENCE</scope>
</reference>
<feature type="transmembrane region" description="Helical" evidence="2">
    <location>
        <begin position="41"/>
        <end position="63"/>
    </location>
</feature>
<dbReference type="VEuPathDB" id="CryptoDB:GNI_114650"/>
<dbReference type="SUPFAM" id="SSF53474">
    <property type="entry name" value="alpha/beta-Hydrolases"/>
    <property type="match status" value="1"/>
</dbReference>
<keyword evidence="4" id="KW-1185">Reference proteome</keyword>
<feature type="region of interest" description="Disordered" evidence="1">
    <location>
        <begin position="482"/>
        <end position="545"/>
    </location>
</feature>
<dbReference type="GO" id="GO:0016787">
    <property type="term" value="F:hydrolase activity"/>
    <property type="evidence" value="ECO:0007669"/>
    <property type="project" value="UniProtKB-KW"/>
</dbReference>
<dbReference type="RefSeq" id="XP_011131642.1">
    <property type="nucleotide sequence ID" value="XM_011133340.1"/>
</dbReference>
<evidence type="ECO:0000256" key="2">
    <source>
        <dbReference type="SAM" id="Phobius"/>
    </source>
</evidence>
<dbReference type="EMBL" id="AFNH02000854">
    <property type="protein sequence ID" value="EZG55319.1"/>
    <property type="molecule type" value="Genomic_DNA"/>
</dbReference>
<evidence type="ECO:0000313" key="4">
    <source>
        <dbReference type="Proteomes" id="UP000019763"/>
    </source>
</evidence>
<dbReference type="AlphaFoldDB" id="A0A023B3G5"/>
<proteinExistence type="predicted"/>
<dbReference type="GeneID" id="22914063"/>
<name>A0A023B3G5_GRENI</name>
<comment type="caution">
    <text evidence="3">The sequence shown here is derived from an EMBL/GenBank/DDBJ whole genome shotgun (WGS) entry which is preliminary data.</text>
</comment>
<evidence type="ECO:0000256" key="1">
    <source>
        <dbReference type="SAM" id="MobiDB-lite"/>
    </source>
</evidence>
<feature type="compositionally biased region" description="Low complexity" evidence="1">
    <location>
        <begin position="143"/>
        <end position="156"/>
    </location>
</feature>
<accession>A0A023B3G5</accession>
<keyword evidence="2" id="KW-1133">Transmembrane helix</keyword>
<sequence>MGGYVAVEFTVRFKHLVKQLVLLSPAGLIGYQPRVLRLLRLPVVGCLFMLFVRGLYTILCLFIRNRAMVGFYTAADSEEHLDPLAHDWRRISKRNLASAMNYARALDLWCNTRPFFKLSRALYGPTGKINPDHDKDSAEQPRLTMSTTTSSTLPSPRQGSTSTGFPGDNRSSDGRPGTALQGGLMFCWGAEDETTPHKDYEEFLKDLFPDAAWAVYPDAYHLVLQEAVPDIFRDMYQFIKGNTIREPYSRDLPVEPQSVEPQPVEPQPVEPQPVGPLPVELPCMVPVTPTPAIGSIVGSSLASATPGLSAALPSSVIGTVGVENRVETGTGGSRGSSSYGGVRVKTTATKQPPATPATVSTESAYTGEGFNPTTTPNCYSADAPSTVKLRIQEFERHTCAPAHVCHRGSVADRRFASRPVFHDRYSHNHGRYQGHYPQSHYPQNQHAQEGERDHFVMELGEEDFSSAVRRLSEKDSVFYPDLHTPRSLPVAPESWGPEPSAPESWTQDSRPRPLPTNTAQFTRSAVELPPAPHRPVTRIRCRQSSRSNDYNLAHFMMRGKIGSNGSRVQNNGSRVPNNG</sequence>
<keyword evidence="3" id="KW-0378">Hydrolase</keyword>
<dbReference type="Proteomes" id="UP000019763">
    <property type="component" value="Unassembled WGS sequence"/>
</dbReference>